<gene>
    <name evidence="1" type="ORF">Pc12g14340</name>
    <name evidence="1" type="ORF">PCH_Pc12g14340</name>
</gene>
<proteinExistence type="predicted"/>
<dbReference type="AlphaFoldDB" id="B6H0U3"/>
<sequence>MGWQHNHRGTGSYSGRFNSRGYIGFFTVSTSSILSQSTPYMMPTMKYCIRRNPRSIDPSLMLSRRTFAGGRTAHWASPPGGGASRPSFATELARSMTLSENSKWNPGTFIC</sequence>
<dbReference type="EMBL" id="AM920427">
    <property type="protein sequence ID" value="CAP81061.1"/>
    <property type="molecule type" value="Genomic_DNA"/>
</dbReference>
<dbReference type="HOGENOM" id="CLU_2159237_0_0_1"/>
<organism evidence="1 2">
    <name type="scientific">Penicillium rubens (strain ATCC 28089 / DSM 1075 / NRRL 1951 / Wisconsin 54-1255)</name>
    <name type="common">Penicillium chrysogenum</name>
    <dbReference type="NCBI Taxonomy" id="500485"/>
    <lineage>
        <taxon>Eukaryota</taxon>
        <taxon>Fungi</taxon>
        <taxon>Dikarya</taxon>
        <taxon>Ascomycota</taxon>
        <taxon>Pezizomycotina</taxon>
        <taxon>Eurotiomycetes</taxon>
        <taxon>Eurotiomycetidae</taxon>
        <taxon>Eurotiales</taxon>
        <taxon>Aspergillaceae</taxon>
        <taxon>Penicillium</taxon>
        <taxon>Penicillium chrysogenum species complex</taxon>
    </lineage>
</organism>
<name>B6H0U3_PENRW</name>
<keyword evidence="2" id="KW-1185">Reference proteome</keyword>
<evidence type="ECO:0000313" key="2">
    <source>
        <dbReference type="Proteomes" id="UP000000724"/>
    </source>
</evidence>
<protein>
    <submittedName>
        <fullName evidence="1">Uncharacterized protein</fullName>
    </submittedName>
</protein>
<dbReference type="VEuPathDB" id="FungiDB:PCH_Pc12g14340"/>
<accession>B6H0U3</accession>
<evidence type="ECO:0000313" key="1">
    <source>
        <dbReference type="EMBL" id="CAP81061.1"/>
    </source>
</evidence>
<reference evidence="1 2" key="1">
    <citation type="journal article" date="2008" name="Nat. Biotechnol.">
        <title>Genome sequencing and analysis of the filamentous fungus Penicillium chrysogenum.</title>
        <authorList>
            <person name="van den Berg M.A."/>
            <person name="Albang R."/>
            <person name="Albermann K."/>
            <person name="Badger J.H."/>
            <person name="Daran J.-M."/>
            <person name="Driessen A.J.M."/>
            <person name="Garcia-Estrada C."/>
            <person name="Fedorova N.D."/>
            <person name="Harris D.M."/>
            <person name="Heijne W.H.M."/>
            <person name="Joardar V.S."/>
            <person name="Kiel J.A.K.W."/>
            <person name="Kovalchuk A."/>
            <person name="Martin J.F."/>
            <person name="Nierman W.C."/>
            <person name="Nijland J.G."/>
            <person name="Pronk J.T."/>
            <person name="Roubos J.A."/>
            <person name="van der Klei I.J."/>
            <person name="van Peij N.N.M.E."/>
            <person name="Veenhuis M."/>
            <person name="von Doehren H."/>
            <person name="Wagner C."/>
            <person name="Wortman J.R."/>
            <person name="Bovenberg R.A.L."/>
        </authorList>
    </citation>
    <scope>NUCLEOTIDE SEQUENCE [LARGE SCALE GENOMIC DNA]</scope>
    <source>
        <strain evidence="2">ATCC 28089 / DSM 1075 / NRRL 1951 / Wisconsin 54-1255</strain>
    </source>
</reference>
<dbReference type="Proteomes" id="UP000000724">
    <property type="component" value="Contig Pc00c12"/>
</dbReference>